<dbReference type="PROSITE" id="PS51257">
    <property type="entry name" value="PROKAR_LIPOPROTEIN"/>
    <property type="match status" value="1"/>
</dbReference>
<dbReference type="RefSeq" id="WP_007174692.1">
    <property type="nucleotide sequence ID" value="NZ_GG704782.1"/>
</dbReference>
<keyword evidence="2" id="KW-1185">Reference proteome</keyword>
<sequence length="352" mass="40452">MNKTLSIIVLAVVVLASCDRRASKPGENADREFVDEVVIKTTPVKDQGRSPLCWVYAMLATIESERLMKGDSVELSADYYGRMLLMEKTREYYFSHRRGGISLRGMSSMLPSLMDRYGATPYTGYYNERAVNYNVLARKAAQVVATATDLTKMNGRIVRLLDENIGYLPGTTYMYGAEYTPKQFAESICLPGDYLSLTSFTHHPFGKRFVLEVPDNQMRDSFMNVPIDTLMFRVERAIRRGHPVCWEGDISEPGFNFQEGRAVVMHKQAMFLNKRKEITQADRQRAFERLETTDDHCMELCGLARDRHGRKYFLAKNSWGNTGRYRGFMYLSADYVKLKTIAFYMSRTAWTD</sequence>
<dbReference type="EMBL" id="ACKS01000018">
    <property type="protein sequence ID" value="EFA45244.1"/>
    <property type="molecule type" value="Genomic_DNA"/>
</dbReference>
<dbReference type="Proteomes" id="UP000003160">
    <property type="component" value="Unassembled WGS sequence"/>
</dbReference>
<dbReference type="SUPFAM" id="SSF54001">
    <property type="entry name" value="Cysteine proteinases"/>
    <property type="match status" value="1"/>
</dbReference>
<accession>D1PTQ8</accession>
<proteinExistence type="predicted"/>
<dbReference type="GO" id="GO:0070005">
    <property type="term" value="F:cysteine-type aminopeptidase activity"/>
    <property type="evidence" value="ECO:0007669"/>
    <property type="project" value="InterPro"/>
</dbReference>
<dbReference type="InterPro" id="IPR004134">
    <property type="entry name" value="Peptidase_C1B"/>
</dbReference>
<dbReference type="InterPro" id="IPR038765">
    <property type="entry name" value="Papain-like_cys_pep_sf"/>
</dbReference>
<dbReference type="GO" id="GO:0006508">
    <property type="term" value="P:proteolysis"/>
    <property type="evidence" value="ECO:0007669"/>
    <property type="project" value="InterPro"/>
</dbReference>
<dbReference type="Pfam" id="PF03051">
    <property type="entry name" value="Peptidase_C1_2"/>
    <property type="match status" value="1"/>
</dbReference>
<evidence type="ECO:0000313" key="2">
    <source>
        <dbReference type="Proteomes" id="UP000003160"/>
    </source>
</evidence>
<comment type="caution">
    <text evidence="1">The sequence shown here is derived from an EMBL/GenBank/DDBJ whole genome shotgun (WGS) entry which is preliminary data.</text>
</comment>
<reference evidence="1 2" key="1">
    <citation type="submission" date="2009-10" db="EMBL/GenBank/DDBJ databases">
        <authorList>
            <person name="Qin X."/>
            <person name="Bachman B."/>
            <person name="Battles P."/>
            <person name="Bell A."/>
            <person name="Bess C."/>
            <person name="Bickham C."/>
            <person name="Chaboub L."/>
            <person name="Chen D."/>
            <person name="Coyle M."/>
            <person name="Deiros D.R."/>
            <person name="Dinh H."/>
            <person name="Forbes L."/>
            <person name="Fowler G."/>
            <person name="Francisco L."/>
            <person name="Fu Q."/>
            <person name="Gubbala S."/>
            <person name="Hale W."/>
            <person name="Han Y."/>
            <person name="Hemphill L."/>
            <person name="Highlander S.K."/>
            <person name="Hirani K."/>
            <person name="Hogues M."/>
            <person name="Jackson L."/>
            <person name="Jakkamsetti A."/>
            <person name="Javaid M."/>
            <person name="Jiang H."/>
            <person name="Korchina V."/>
            <person name="Kovar C."/>
            <person name="Lara F."/>
            <person name="Lee S."/>
            <person name="Mata R."/>
            <person name="Mathew T."/>
            <person name="Moen C."/>
            <person name="Morales K."/>
            <person name="Munidasa M."/>
            <person name="Nazareth L."/>
            <person name="Ngo R."/>
            <person name="Nguyen L."/>
            <person name="Okwuonu G."/>
            <person name="Ongeri F."/>
            <person name="Patil S."/>
            <person name="Petrosino J."/>
            <person name="Pham C."/>
            <person name="Pham P."/>
            <person name="Pu L.-L."/>
            <person name="Puazo M."/>
            <person name="Raj R."/>
            <person name="Reid J."/>
            <person name="Rouhana J."/>
            <person name="Saada N."/>
            <person name="Shang Y."/>
            <person name="Simmons D."/>
            <person name="Thornton R."/>
            <person name="Warren J."/>
            <person name="Weissenberger G."/>
            <person name="Zhang J."/>
            <person name="Zhang L."/>
            <person name="Zhou C."/>
            <person name="Zhu D."/>
            <person name="Muzny D."/>
            <person name="Worley K."/>
            <person name="Gibbs R."/>
        </authorList>
    </citation>
    <scope>NUCLEOTIDE SEQUENCE [LARGE SCALE GENOMIC DNA]</scope>
    <source>
        <strain evidence="1 2">DSM 17361</strain>
    </source>
</reference>
<dbReference type="AlphaFoldDB" id="D1PTQ8"/>
<dbReference type="HOGENOM" id="CLU_056707_0_0_10"/>
<organism evidence="1 2">
    <name type="scientific">Hallella bergensis DSM 17361</name>
    <dbReference type="NCBI Taxonomy" id="585502"/>
    <lineage>
        <taxon>Bacteria</taxon>
        <taxon>Pseudomonadati</taxon>
        <taxon>Bacteroidota</taxon>
        <taxon>Bacteroidia</taxon>
        <taxon>Bacteroidales</taxon>
        <taxon>Prevotellaceae</taxon>
        <taxon>Hallella</taxon>
    </lineage>
</organism>
<dbReference type="OrthoDB" id="9814054at2"/>
<dbReference type="Gene3D" id="3.90.70.10">
    <property type="entry name" value="Cysteine proteinases"/>
    <property type="match status" value="1"/>
</dbReference>
<gene>
    <name evidence="1" type="ORF">HMPREF0645_0343</name>
</gene>
<name>D1PTQ8_9BACT</name>
<evidence type="ECO:0000313" key="1">
    <source>
        <dbReference type="EMBL" id="EFA45244.1"/>
    </source>
</evidence>
<dbReference type="eggNOG" id="COG3579">
    <property type="taxonomic scope" value="Bacteria"/>
</dbReference>
<protein>
    <submittedName>
        <fullName evidence="1">Peptidase C1-like family</fullName>
    </submittedName>
</protein>